<evidence type="ECO:0000256" key="1">
    <source>
        <dbReference type="PROSITE-ProRule" id="PRU00339"/>
    </source>
</evidence>
<gene>
    <name evidence="4" type="ORF">MKQ68_08510</name>
</gene>
<evidence type="ECO:0000313" key="5">
    <source>
        <dbReference type="Proteomes" id="UP001162741"/>
    </source>
</evidence>
<dbReference type="Proteomes" id="UP001162741">
    <property type="component" value="Chromosome"/>
</dbReference>
<proteinExistence type="predicted"/>
<evidence type="ECO:0000256" key="3">
    <source>
        <dbReference type="SAM" id="Phobius"/>
    </source>
</evidence>
<dbReference type="SUPFAM" id="SSF48452">
    <property type="entry name" value="TPR-like"/>
    <property type="match status" value="1"/>
</dbReference>
<keyword evidence="3" id="KW-0472">Membrane</keyword>
<sequence length="239" mass="26780">MVENKTDIQQPQGAGQGPKKSRDFDLESSMHNAEDFFQKNKKVITIGLVAVVVIVGGFFAYNRFVKGPNEQKAQEMAFPAQHYFEVDSFKLALNGDGSNYGFLEVIKKYGGTKAGNLAKYQAGVSYVRLGDFQKGIDLLKEFNANDLLVQSMAYGITGDAYMELGKDAEAIEYYKKAGNYNNNELTSPLYLFRAALALEKNKKNDEAIEIYKQIKDKYPTSQEARNVDMYLARLGVVKE</sequence>
<protein>
    <submittedName>
        <fullName evidence="4">Tetratricopeptide repeat protein</fullName>
    </submittedName>
</protein>
<dbReference type="Pfam" id="PF13432">
    <property type="entry name" value="TPR_16"/>
    <property type="match status" value="1"/>
</dbReference>
<dbReference type="Pfam" id="PF13174">
    <property type="entry name" value="TPR_6"/>
    <property type="match status" value="1"/>
</dbReference>
<dbReference type="InterPro" id="IPR011990">
    <property type="entry name" value="TPR-like_helical_dom_sf"/>
</dbReference>
<name>A0ABY6J983_9BACT</name>
<dbReference type="InterPro" id="IPR019734">
    <property type="entry name" value="TPR_rpt"/>
</dbReference>
<feature type="transmembrane region" description="Helical" evidence="3">
    <location>
        <begin position="43"/>
        <end position="61"/>
    </location>
</feature>
<dbReference type="SMART" id="SM00028">
    <property type="entry name" value="TPR"/>
    <property type="match status" value="2"/>
</dbReference>
<feature type="region of interest" description="Disordered" evidence="2">
    <location>
        <begin position="1"/>
        <end position="24"/>
    </location>
</feature>
<keyword evidence="3" id="KW-1133">Transmembrane helix</keyword>
<dbReference type="PROSITE" id="PS50005">
    <property type="entry name" value="TPR"/>
    <property type="match status" value="1"/>
</dbReference>
<keyword evidence="1" id="KW-0802">TPR repeat</keyword>
<evidence type="ECO:0000256" key="2">
    <source>
        <dbReference type="SAM" id="MobiDB-lite"/>
    </source>
</evidence>
<accession>A0ABY6J983</accession>
<organism evidence="4 5">
    <name type="scientific">Chitinophaga horti</name>
    <dbReference type="NCBI Taxonomy" id="2920382"/>
    <lineage>
        <taxon>Bacteria</taxon>
        <taxon>Pseudomonadati</taxon>
        <taxon>Bacteroidota</taxon>
        <taxon>Chitinophagia</taxon>
        <taxon>Chitinophagales</taxon>
        <taxon>Chitinophagaceae</taxon>
        <taxon>Chitinophaga</taxon>
    </lineage>
</organism>
<feature type="repeat" description="TPR" evidence="1">
    <location>
        <begin position="151"/>
        <end position="184"/>
    </location>
</feature>
<dbReference type="EMBL" id="CP107006">
    <property type="protein sequence ID" value="UYQ95137.1"/>
    <property type="molecule type" value="Genomic_DNA"/>
</dbReference>
<dbReference type="RefSeq" id="WP_264282920.1">
    <property type="nucleotide sequence ID" value="NZ_CP107006.1"/>
</dbReference>
<keyword evidence="5" id="KW-1185">Reference proteome</keyword>
<dbReference type="Gene3D" id="1.25.40.10">
    <property type="entry name" value="Tetratricopeptide repeat domain"/>
    <property type="match status" value="1"/>
</dbReference>
<evidence type="ECO:0000313" key="4">
    <source>
        <dbReference type="EMBL" id="UYQ95137.1"/>
    </source>
</evidence>
<reference evidence="4" key="1">
    <citation type="submission" date="2022-10" db="EMBL/GenBank/DDBJ databases">
        <title>Chitinophaga sp. nov., isolated from soil.</title>
        <authorList>
            <person name="Jeon C.O."/>
        </authorList>
    </citation>
    <scope>NUCLEOTIDE SEQUENCE</scope>
    <source>
        <strain evidence="4">R8</strain>
    </source>
</reference>
<keyword evidence="3" id="KW-0812">Transmembrane</keyword>